<organism evidence="2 4">
    <name type="scientific">Moraxella equi</name>
    <dbReference type="NCBI Taxonomy" id="60442"/>
    <lineage>
        <taxon>Bacteria</taxon>
        <taxon>Pseudomonadati</taxon>
        <taxon>Pseudomonadota</taxon>
        <taxon>Gammaproteobacteria</taxon>
        <taxon>Moraxellales</taxon>
        <taxon>Moraxellaceae</taxon>
        <taxon>Moraxella</taxon>
    </lineage>
</organism>
<dbReference type="Proteomes" id="UP000254618">
    <property type="component" value="Unassembled WGS sequence"/>
</dbReference>
<dbReference type="EMBL" id="MXAP01000076">
    <property type="protein sequence ID" value="OPH37672.1"/>
    <property type="molecule type" value="Genomic_DNA"/>
</dbReference>
<gene>
    <name evidence="1" type="ORF">B5J93_08095</name>
    <name evidence="2" type="ORF">NCTC11012_03046</name>
</gene>
<reference evidence="1 3" key="1">
    <citation type="submission" date="2017-03" db="EMBL/GenBank/DDBJ databases">
        <title>Draft genome sequence of Moraxella equi CCUG 4950T type strain.</title>
        <authorList>
            <person name="Salva-Serra F."/>
            <person name="Engstrom-Jakobsson H."/>
            <person name="Thorell K."/>
            <person name="Jaen-Luchoro D."/>
            <person name="Gonzales-Siles L."/>
            <person name="Karlsson R."/>
            <person name="Yazdan S."/>
            <person name="Boulund F."/>
            <person name="Johnning A."/>
            <person name="Engstrand L."/>
            <person name="Kristiansson E."/>
            <person name="Moore E."/>
        </authorList>
    </citation>
    <scope>NUCLEOTIDE SEQUENCE [LARGE SCALE GENOMIC DNA]</scope>
    <source>
        <strain evidence="1 3">CCUG 4950</strain>
    </source>
</reference>
<dbReference type="RefSeq" id="WP_079325937.1">
    <property type="nucleotide sequence ID" value="NZ_MXAP01000076.1"/>
</dbReference>
<accession>A0A378UT63</accession>
<evidence type="ECO:0000313" key="3">
    <source>
        <dbReference type="Proteomes" id="UP000190777"/>
    </source>
</evidence>
<dbReference type="AlphaFoldDB" id="A0A378UT63"/>
<evidence type="ECO:0000313" key="2">
    <source>
        <dbReference type="EMBL" id="STZ82934.1"/>
    </source>
</evidence>
<evidence type="ECO:0000313" key="1">
    <source>
        <dbReference type="EMBL" id="OPH37672.1"/>
    </source>
</evidence>
<sequence>MSHILSYNLTIGVPSHFSDLFDLAEDLERGCLNDIDERVWEIARGYQEMPLFCNIYIGEICLVLESVIQSKYEHLGLDIDWYINSLDSHFYINSTEIQDWADFYELIDEMEREYQEIA</sequence>
<evidence type="ECO:0000313" key="4">
    <source>
        <dbReference type="Proteomes" id="UP000254618"/>
    </source>
</evidence>
<dbReference type="EMBL" id="UGQF01000002">
    <property type="protein sequence ID" value="STZ82934.1"/>
    <property type="molecule type" value="Genomic_DNA"/>
</dbReference>
<proteinExistence type="predicted"/>
<keyword evidence="3" id="KW-1185">Reference proteome</keyword>
<dbReference type="Proteomes" id="UP000190777">
    <property type="component" value="Unassembled WGS sequence"/>
</dbReference>
<name>A0A378UT63_9GAMM</name>
<protein>
    <submittedName>
        <fullName evidence="2">Uncharacterized protein</fullName>
    </submittedName>
</protein>
<reference evidence="2 4" key="2">
    <citation type="submission" date="2018-06" db="EMBL/GenBank/DDBJ databases">
        <authorList>
            <consortium name="Pathogen Informatics"/>
            <person name="Doyle S."/>
        </authorList>
    </citation>
    <scope>NUCLEOTIDE SEQUENCE [LARGE SCALE GENOMIC DNA]</scope>
    <source>
        <strain evidence="2 4">NCTC11012</strain>
    </source>
</reference>